<keyword evidence="4 6" id="KW-1133">Transmembrane helix</keyword>
<dbReference type="STRING" id="572546.Arcpr_1213"/>
<comment type="subcellular location">
    <subcellularLocation>
        <location evidence="1">Cell membrane</location>
        <topology evidence="1">Multi-pass membrane protein</topology>
    </subcellularLocation>
</comment>
<dbReference type="PANTHER" id="PTHR40277">
    <property type="entry name" value="BLL5419 PROTEIN"/>
    <property type="match status" value="1"/>
</dbReference>
<name>D2RDS1_ARCPA</name>
<gene>
    <name evidence="7" type="ordered locus">Arcpr_1213</name>
</gene>
<feature type="transmembrane region" description="Helical" evidence="6">
    <location>
        <begin position="261"/>
        <end position="285"/>
    </location>
</feature>
<evidence type="ECO:0000256" key="4">
    <source>
        <dbReference type="ARBA" id="ARBA00022989"/>
    </source>
</evidence>
<accession>D2RDS1</accession>
<evidence type="ECO:0000313" key="8">
    <source>
        <dbReference type="Proteomes" id="UP000001901"/>
    </source>
</evidence>
<feature type="transmembrane region" description="Helical" evidence="6">
    <location>
        <begin position="161"/>
        <end position="179"/>
    </location>
</feature>
<evidence type="ECO:0000256" key="5">
    <source>
        <dbReference type="ARBA" id="ARBA00023136"/>
    </source>
</evidence>
<dbReference type="PaxDb" id="572546-Arcpr_1213"/>
<evidence type="ECO:0000256" key="2">
    <source>
        <dbReference type="ARBA" id="ARBA00022475"/>
    </source>
</evidence>
<dbReference type="GO" id="GO:0005886">
    <property type="term" value="C:plasma membrane"/>
    <property type="evidence" value="ECO:0007669"/>
    <property type="project" value="UniProtKB-SubCell"/>
</dbReference>
<dbReference type="InterPro" id="IPR022791">
    <property type="entry name" value="L-PG_synthase/AglD"/>
</dbReference>
<dbReference type="Pfam" id="PF03706">
    <property type="entry name" value="LPG_synthase_TM"/>
    <property type="match status" value="1"/>
</dbReference>
<feature type="transmembrane region" description="Helical" evidence="6">
    <location>
        <begin position="191"/>
        <end position="210"/>
    </location>
</feature>
<organism evidence="7 8">
    <name type="scientific">Archaeoglobus profundus (strain DSM 5631 / JCM 9629 / NBRC 100127 / Av18)</name>
    <dbReference type="NCBI Taxonomy" id="572546"/>
    <lineage>
        <taxon>Archaea</taxon>
        <taxon>Methanobacteriati</taxon>
        <taxon>Methanobacteriota</taxon>
        <taxon>Archaeoglobi</taxon>
        <taxon>Archaeoglobales</taxon>
        <taxon>Archaeoglobaceae</taxon>
        <taxon>Archaeoglobus</taxon>
    </lineage>
</organism>
<dbReference type="NCBIfam" id="TIGR00374">
    <property type="entry name" value="flippase-like domain"/>
    <property type="match status" value="1"/>
</dbReference>
<keyword evidence="5 6" id="KW-0472">Membrane</keyword>
<dbReference type="eggNOG" id="arCOG00901">
    <property type="taxonomic scope" value="Archaea"/>
</dbReference>
<dbReference type="HOGENOM" id="CLU_048072_2_0_2"/>
<evidence type="ECO:0000256" key="3">
    <source>
        <dbReference type="ARBA" id="ARBA00022692"/>
    </source>
</evidence>
<keyword evidence="3 6" id="KW-0812">Transmembrane</keyword>
<evidence type="ECO:0008006" key="9">
    <source>
        <dbReference type="Google" id="ProtNLM"/>
    </source>
</evidence>
<dbReference type="PANTHER" id="PTHR40277:SF1">
    <property type="entry name" value="BLL5419 PROTEIN"/>
    <property type="match status" value="1"/>
</dbReference>
<keyword evidence="8" id="KW-1185">Reference proteome</keyword>
<evidence type="ECO:0000256" key="1">
    <source>
        <dbReference type="ARBA" id="ARBA00004651"/>
    </source>
</evidence>
<dbReference type="OrthoDB" id="15513at2157"/>
<proteinExistence type="predicted"/>
<feature type="transmembrane region" description="Helical" evidence="6">
    <location>
        <begin position="72"/>
        <end position="90"/>
    </location>
</feature>
<feature type="transmembrane region" description="Helical" evidence="6">
    <location>
        <begin position="121"/>
        <end position="154"/>
    </location>
</feature>
<protein>
    <recommendedName>
        <fullName evidence="9">Lysylphosphatidylglycerol synthetase/UPF0104</fullName>
    </recommendedName>
</protein>
<dbReference type="EMBL" id="CP001857">
    <property type="protein sequence ID" value="ADB58265.1"/>
    <property type="molecule type" value="Genomic_DNA"/>
</dbReference>
<dbReference type="KEGG" id="apo:Arcpr_1213"/>
<feature type="transmembrane region" description="Helical" evidence="6">
    <location>
        <begin position="33"/>
        <end position="51"/>
    </location>
</feature>
<dbReference type="Proteomes" id="UP000001901">
    <property type="component" value="Chromosome"/>
</dbReference>
<dbReference type="GeneID" id="8739895"/>
<sequence length="292" mass="32088">MKTSLKLILTIAFFIAIFTRIDFGELVDVVCKINLAYLFMAVLCVPMLYATRTFKWKLLLNSVGIERPFGRLYKVLLIGVFYGLMTPGKVGELARIYHINDDFGRSLSTVVVEKLTDMATLVFLSLLVIILFLDSSILLMVAGGVTATFTLVTVLAMNRKAIAFFSNFLGTSIGGYIDALENLKGKPLLKALIVSFIYYLVSFVIAYFVLLALDANVYAVITLPLIILFGNIPITISGLGLRESVAGICFVLLGESATSGVSFSLLLFSIITLIPGIVGWVLTLFEKRSEKF</sequence>
<feature type="transmembrane region" description="Helical" evidence="6">
    <location>
        <begin position="217"/>
        <end position="241"/>
    </location>
</feature>
<reference evidence="7 8" key="1">
    <citation type="journal article" date="2010" name="Stand. Genomic Sci.">
        <title>Complete genome sequence of Archaeoglobus profundus type strain (AV18).</title>
        <authorList>
            <person name="von Jan M."/>
            <person name="Lapidus A."/>
            <person name="Del Rio T.G."/>
            <person name="Copeland A."/>
            <person name="Tice H."/>
            <person name="Cheng J.F."/>
            <person name="Lucas S."/>
            <person name="Chen F."/>
            <person name="Nolan M."/>
            <person name="Goodwin L."/>
            <person name="Han C."/>
            <person name="Pitluck S."/>
            <person name="Liolios K."/>
            <person name="Ivanova N."/>
            <person name="Mavromatis K."/>
            <person name="Ovchinnikova G."/>
            <person name="Chertkov O."/>
            <person name="Pati A."/>
            <person name="Chen A."/>
            <person name="Palaniappan K."/>
            <person name="Land M."/>
            <person name="Hauser L."/>
            <person name="Chang Y.J."/>
            <person name="Jeffries C.D."/>
            <person name="Saunders E."/>
            <person name="Brettin T."/>
            <person name="Detter J.C."/>
            <person name="Chain P."/>
            <person name="Eichinger K."/>
            <person name="Huber H."/>
            <person name="Spring S."/>
            <person name="Rohde M."/>
            <person name="Goker M."/>
            <person name="Wirth R."/>
            <person name="Woyke T."/>
            <person name="Bristow J."/>
            <person name="Eisen J.A."/>
            <person name="Markowitz V."/>
            <person name="Hugenholtz P."/>
            <person name="Kyrpides N.C."/>
            <person name="Klenk H.P."/>
        </authorList>
    </citation>
    <scope>NUCLEOTIDE SEQUENCE [LARGE SCALE GENOMIC DNA]</scope>
    <source>
        <strain evidence="8">DSM 5631 / JCM 9629 / NBRC 100127 / Av18</strain>
    </source>
</reference>
<dbReference type="AlphaFoldDB" id="D2RDS1"/>
<evidence type="ECO:0000313" key="7">
    <source>
        <dbReference type="EMBL" id="ADB58265.1"/>
    </source>
</evidence>
<dbReference type="RefSeq" id="WP_012940601.1">
    <property type="nucleotide sequence ID" value="NC_013741.1"/>
</dbReference>
<keyword evidence="2" id="KW-1003">Cell membrane</keyword>
<evidence type="ECO:0000256" key="6">
    <source>
        <dbReference type="SAM" id="Phobius"/>
    </source>
</evidence>